<evidence type="ECO:0000313" key="2">
    <source>
        <dbReference type="Proteomes" id="UP000828941"/>
    </source>
</evidence>
<gene>
    <name evidence="1" type="ORF">L6164_034912</name>
</gene>
<dbReference type="EMBL" id="CM039438">
    <property type="protein sequence ID" value="KAI4301658.1"/>
    <property type="molecule type" value="Genomic_DNA"/>
</dbReference>
<protein>
    <submittedName>
        <fullName evidence="1">Uncharacterized protein</fullName>
    </submittedName>
</protein>
<name>A0ACB9KWZ9_BAUVA</name>
<dbReference type="Proteomes" id="UP000828941">
    <property type="component" value="Chromosome 13"/>
</dbReference>
<keyword evidence="2" id="KW-1185">Reference proteome</keyword>
<organism evidence="1 2">
    <name type="scientific">Bauhinia variegata</name>
    <name type="common">Purple orchid tree</name>
    <name type="synonym">Phanera variegata</name>
    <dbReference type="NCBI Taxonomy" id="167791"/>
    <lineage>
        <taxon>Eukaryota</taxon>
        <taxon>Viridiplantae</taxon>
        <taxon>Streptophyta</taxon>
        <taxon>Embryophyta</taxon>
        <taxon>Tracheophyta</taxon>
        <taxon>Spermatophyta</taxon>
        <taxon>Magnoliopsida</taxon>
        <taxon>eudicotyledons</taxon>
        <taxon>Gunneridae</taxon>
        <taxon>Pentapetalae</taxon>
        <taxon>rosids</taxon>
        <taxon>fabids</taxon>
        <taxon>Fabales</taxon>
        <taxon>Fabaceae</taxon>
        <taxon>Cercidoideae</taxon>
        <taxon>Cercideae</taxon>
        <taxon>Bauhiniinae</taxon>
        <taxon>Bauhinia</taxon>
    </lineage>
</organism>
<evidence type="ECO:0000313" key="1">
    <source>
        <dbReference type="EMBL" id="KAI4301658.1"/>
    </source>
</evidence>
<accession>A0ACB9KWZ9</accession>
<proteinExistence type="predicted"/>
<reference evidence="1 2" key="1">
    <citation type="journal article" date="2022" name="DNA Res.">
        <title>Chromosomal-level genome assembly of the orchid tree Bauhinia variegata (Leguminosae; Cercidoideae) supports the allotetraploid origin hypothesis of Bauhinia.</title>
        <authorList>
            <person name="Zhong Y."/>
            <person name="Chen Y."/>
            <person name="Zheng D."/>
            <person name="Pang J."/>
            <person name="Liu Y."/>
            <person name="Luo S."/>
            <person name="Meng S."/>
            <person name="Qian L."/>
            <person name="Wei D."/>
            <person name="Dai S."/>
            <person name="Zhou R."/>
        </authorList>
    </citation>
    <scope>NUCLEOTIDE SEQUENCE [LARGE SCALE GENOMIC DNA]</scope>
    <source>
        <strain evidence="1">BV-YZ2020</strain>
    </source>
</reference>
<comment type="caution">
    <text evidence="1">The sequence shown here is derived from an EMBL/GenBank/DDBJ whole genome shotgun (WGS) entry which is preliminary data.</text>
</comment>
<sequence length="113" mass="12804">MKAVAAPNPDLASRFRPLDALSYRDCMELFDLDDAVRSWSAVISYQQFCDDALLQTNSYSLQMPIRLTRMTLAIVDGFPDNRHAAVFHASRRLLAAAELGNYPTWLLHTQEQS</sequence>